<dbReference type="InterPro" id="IPR039425">
    <property type="entry name" value="RNA_pol_sigma-70-like"/>
</dbReference>
<dbReference type="PANTHER" id="PTHR43133">
    <property type="entry name" value="RNA POLYMERASE ECF-TYPE SIGMA FACTO"/>
    <property type="match status" value="1"/>
</dbReference>
<dbReference type="NCBIfam" id="TIGR02937">
    <property type="entry name" value="sigma70-ECF"/>
    <property type="match status" value="1"/>
</dbReference>
<dbReference type="Gene3D" id="1.10.10.10">
    <property type="entry name" value="Winged helix-like DNA-binding domain superfamily/Winged helix DNA-binding domain"/>
    <property type="match status" value="1"/>
</dbReference>
<evidence type="ECO:0000313" key="7">
    <source>
        <dbReference type="Proteomes" id="UP000480178"/>
    </source>
</evidence>
<evidence type="ECO:0000259" key="5">
    <source>
        <dbReference type="Pfam" id="PF04542"/>
    </source>
</evidence>
<dbReference type="EMBL" id="CP048222">
    <property type="protein sequence ID" value="QHT70240.1"/>
    <property type="molecule type" value="Genomic_DNA"/>
</dbReference>
<dbReference type="SUPFAM" id="SSF88659">
    <property type="entry name" value="Sigma3 and sigma4 domains of RNA polymerase sigma factors"/>
    <property type="match status" value="1"/>
</dbReference>
<dbReference type="InterPro" id="IPR007627">
    <property type="entry name" value="RNA_pol_sigma70_r2"/>
</dbReference>
<sequence length="184" mass="21366">MKIASYQSEQELILALGEGKKQALEFIYSTYWPMIANFVRTNQGSQHEAEDLYQEGVITLYEQVRSGVFQGNSSLKTYLYAICRNKWLNKLKSKIHITDIQEFMSDMPDEDAQHTTSLPDDADIKKAIDELGEPCRSILTGFYFHKYSLEELAELMGYANDNVAKQQKFRCIERLKKRFSNLNR</sequence>
<evidence type="ECO:0000313" key="6">
    <source>
        <dbReference type="EMBL" id="QHT70240.1"/>
    </source>
</evidence>
<feature type="domain" description="RNA polymerase sigma-70 region 2" evidence="5">
    <location>
        <begin position="28"/>
        <end position="93"/>
    </location>
</feature>
<keyword evidence="4" id="KW-0804">Transcription</keyword>
<dbReference type="Gene3D" id="1.10.1740.10">
    <property type="match status" value="1"/>
</dbReference>
<dbReference type="InterPro" id="IPR036388">
    <property type="entry name" value="WH-like_DNA-bd_sf"/>
</dbReference>
<comment type="similarity">
    <text evidence="1">Belongs to the sigma-70 factor family. ECF subfamily.</text>
</comment>
<reference evidence="6 7" key="1">
    <citation type="submission" date="2020-01" db="EMBL/GenBank/DDBJ databases">
        <authorList>
            <person name="Kim M.K."/>
        </authorList>
    </citation>
    <scope>NUCLEOTIDE SEQUENCE [LARGE SCALE GENOMIC DNA]</scope>
    <source>
        <strain evidence="6 7">172606-1</strain>
    </source>
</reference>
<protein>
    <submittedName>
        <fullName evidence="6">Sigma-70 family RNA polymerase sigma factor</fullName>
    </submittedName>
</protein>
<keyword evidence="2" id="KW-0805">Transcription regulation</keyword>
<dbReference type="InterPro" id="IPR013324">
    <property type="entry name" value="RNA_pol_sigma_r3/r4-like"/>
</dbReference>
<dbReference type="InterPro" id="IPR013325">
    <property type="entry name" value="RNA_pol_sigma_r2"/>
</dbReference>
<dbReference type="GO" id="GO:0016987">
    <property type="term" value="F:sigma factor activity"/>
    <property type="evidence" value="ECO:0007669"/>
    <property type="project" value="UniProtKB-KW"/>
</dbReference>
<dbReference type="GO" id="GO:0006352">
    <property type="term" value="P:DNA-templated transcription initiation"/>
    <property type="evidence" value="ECO:0007669"/>
    <property type="project" value="InterPro"/>
</dbReference>
<dbReference type="PANTHER" id="PTHR43133:SF46">
    <property type="entry name" value="RNA POLYMERASE SIGMA-70 FACTOR ECF SUBFAMILY"/>
    <property type="match status" value="1"/>
</dbReference>
<dbReference type="Proteomes" id="UP000480178">
    <property type="component" value="Chromosome"/>
</dbReference>
<keyword evidence="3" id="KW-0731">Sigma factor</keyword>
<evidence type="ECO:0000256" key="1">
    <source>
        <dbReference type="ARBA" id="ARBA00010641"/>
    </source>
</evidence>
<dbReference type="SUPFAM" id="SSF88946">
    <property type="entry name" value="Sigma2 domain of RNA polymerase sigma factors"/>
    <property type="match status" value="1"/>
</dbReference>
<evidence type="ECO:0000256" key="4">
    <source>
        <dbReference type="ARBA" id="ARBA00023163"/>
    </source>
</evidence>
<proteinExistence type="inferred from homology"/>
<dbReference type="InterPro" id="IPR014284">
    <property type="entry name" value="RNA_pol_sigma-70_dom"/>
</dbReference>
<name>A0A6C0GRX7_9BACT</name>
<dbReference type="KEGG" id="rhoz:GXP67_28125"/>
<accession>A0A6C0GRX7</accession>
<organism evidence="6 7">
    <name type="scientific">Rhodocytophaga rosea</name>
    <dbReference type="NCBI Taxonomy" id="2704465"/>
    <lineage>
        <taxon>Bacteria</taxon>
        <taxon>Pseudomonadati</taxon>
        <taxon>Bacteroidota</taxon>
        <taxon>Cytophagia</taxon>
        <taxon>Cytophagales</taxon>
        <taxon>Rhodocytophagaceae</taxon>
        <taxon>Rhodocytophaga</taxon>
    </lineage>
</organism>
<keyword evidence="7" id="KW-1185">Reference proteome</keyword>
<dbReference type="Pfam" id="PF04542">
    <property type="entry name" value="Sigma70_r2"/>
    <property type="match status" value="1"/>
</dbReference>
<evidence type="ECO:0000256" key="3">
    <source>
        <dbReference type="ARBA" id="ARBA00023082"/>
    </source>
</evidence>
<gene>
    <name evidence="6" type="ORF">GXP67_28125</name>
</gene>
<dbReference type="AlphaFoldDB" id="A0A6C0GRX7"/>
<evidence type="ECO:0000256" key="2">
    <source>
        <dbReference type="ARBA" id="ARBA00023015"/>
    </source>
</evidence>
<dbReference type="RefSeq" id="WP_162446221.1">
    <property type="nucleotide sequence ID" value="NZ_CP048222.1"/>
</dbReference>